<protein>
    <submittedName>
        <fullName evidence="1">Uncharacterized protein</fullName>
    </submittedName>
</protein>
<dbReference type="AlphaFoldDB" id="A0A146KXQ3"/>
<accession>A0A146KXQ3</accession>
<reference evidence="1" key="1">
    <citation type="journal article" date="2016" name="Gigascience">
        <title>De novo construction of an expanded transcriptome assembly for the western tarnished plant bug, Lygus hesperus.</title>
        <authorList>
            <person name="Tassone E.E."/>
            <person name="Geib S.M."/>
            <person name="Hall B."/>
            <person name="Fabrick J.A."/>
            <person name="Brent C.S."/>
            <person name="Hull J.J."/>
        </authorList>
    </citation>
    <scope>NUCLEOTIDE SEQUENCE</scope>
</reference>
<organism evidence="1">
    <name type="scientific">Lygus hesperus</name>
    <name type="common">Western plant bug</name>
    <dbReference type="NCBI Taxonomy" id="30085"/>
    <lineage>
        <taxon>Eukaryota</taxon>
        <taxon>Metazoa</taxon>
        <taxon>Ecdysozoa</taxon>
        <taxon>Arthropoda</taxon>
        <taxon>Hexapoda</taxon>
        <taxon>Insecta</taxon>
        <taxon>Pterygota</taxon>
        <taxon>Neoptera</taxon>
        <taxon>Paraneoptera</taxon>
        <taxon>Hemiptera</taxon>
        <taxon>Heteroptera</taxon>
        <taxon>Panheteroptera</taxon>
        <taxon>Cimicomorpha</taxon>
        <taxon>Miridae</taxon>
        <taxon>Mirini</taxon>
        <taxon>Lygus</taxon>
    </lineage>
</organism>
<dbReference type="EMBL" id="GDHC01017418">
    <property type="protein sequence ID" value="JAQ01211.1"/>
    <property type="molecule type" value="Transcribed_RNA"/>
</dbReference>
<gene>
    <name evidence="1" type="ORF">g.63231</name>
</gene>
<sequence>MACVGQIDVKHHCATWNLVGMGGLKRFDDLRSEIFCIPALGQTSKFHINAAKPTYDPKERCVIGLLSRDEQRNQIVSYQITGSHCEQDTLQAQGTCKISMMPIPEIRNILDYNDHDWEALYVLEYSPPELFIRDDKARVHVKLWRGGCPEPKCYCVQTLPMPKEDLKAICN</sequence>
<proteinExistence type="predicted"/>
<evidence type="ECO:0000313" key="1">
    <source>
        <dbReference type="EMBL" id="JAQ01211.1"/>
    </source>
</evidence>
<name>A0A146KXQ3_LYGHE</name>